<proteinExistence type="predicted"/>
<dbReference type="EMBL" id="JWZT01001949">
    <property type="protein sequence ID" value="KII70860.1"/>
    <property type="molecule type" value="Genomic_DNA"/>
</dbReference>
<name>A0A0C2N3D1_THEKT</name>
<comment type="caution">
    <text evidence="2">The sequence shown here is derived from an EMBL/GenBank/DDBJ whole genome shotgun (WGS) entry which is preliminary data.</text>
</comment>
<keyword evidence="3" id="KW-1185">Reference proteome</keyword>
<gene>
    <name evidence="2" type="ORF">RF11_00760</name>
</gene>
<protein>
    <submittedName>
        <fullName evidence="2">Uncharacterized protein</fullName>
    </submittedName>
</protein>
<keyword evidence="1" id="KW-0175">Coiled coil</keyword>
<accession>A0A0C2N3D1</accession>
<reference evidence="2 3" key="1">
    <citation type="journal article" date="2014" name="Genome Biol. Evol.">
        <title>The genome of the myxosporean Thelohanellus kitauei shows adaptations to nutrient acquisition within its fish host.</title>
        <authorList>
            <person name="Yang Y."/>
            <person name="Xiong J."/>
            <person name="Zhou Z."/>
            <person name="Huo F."/>
            <person name="Miao W."/>
            <person name="Ran C."/>
            <person name="Liu Y."/>
            <person name="Zhang J."/>
            <person name="Feng J."/>
            <person name="Wang M."/>
            <person name="Wang M."/>
            <person name="Wang L."/>
            <person name="Yao B."/>
        </authorList>
    </citation>
    <scope>NUCLEOTIDE SEQUENCE [LARGE SCALE GENOMIC DNA]</scope>
    <source>
        <strain evidence="2">Wuqing</strain>
    </source>
</reference>
<evidence type="ECO:0000256" key="1">
    <source>
        <dbReference type="SAM" id="Coils"/>
    </source>
</evidence>
<dbReference type="AlphaFoldDB" id="A0A0C2N3D1"/>
<organism evidence="2 3">
    <name type="scientific">Thelohanellus kitauei</name>
    <name type="common">Myxosporean</name>
    <dbReference type="NCBI Taxonomy" id="669202"/>
    <lineage>
        <taxon>Eukaryota</taxon>
        <taxon>Metazoa</taxon>
        <taxon>Cnidaria</taxon>
        <taxon>Myxozoa</taxon>
        <taxon>Myxosporea</taxon>
        <taxon>Bivalvulida</taxon>
        <taxon>Platysporina</taxon>
        <taxon>Myxobolidae</taxon>
        <taxon>Thelohanellus</taxon>
    </lineage>
</organism>
<evidence type="ECO:0000313" key="3">
    <source>
        <dbReference type="Proteomes" id="UP000031668"/>
    </source>
</evidence>
<dbReference type="Proteomes" id="UP000031668">
    <property type="component" value="Unassembled WGS sequence"/>
</dbReference>
<feature type="coiled-coil region" evidence="1">
    <location>
        <begin position="1"/>
        <end position="32"/>
    </location>
</feature>
<evidence type="ECO:0000313" key="2">
    <source>
        <dbReference type="EMBL" id="KII70860.1"/>
    </source>
</evidence>
<sequence>MKNITNKIQGLKADIKELMKEIEDIIDKLIINNGNNPEWRQEYLDSINETTLHIHDLYIQERTLIIEEYKRISSLSQNMKIQKKTVLMDIKILKSKLNIYSRDIKVKQTNKNTKSDQIRKSESKI</sequence>